<accession>D7DV50</accession>
<dbReference type="GO" id="GO:0005737">
    <property type="term" value="C:cytoplasm"/>
    <property type="evidence" value="ECO:0007669"/>
    <property type="project" value="TreeGrafter"/>
</dbReference>
<dbReference type="EMBL" id="CP002057">
    <property type="protein sequence ID" value="ADI37010.1"/>
    <property type="molecule type" value="Genomic_DNA"/>
</dbReference>
<dbReference type="InterPro" id="IPR027417">
    <property type="entry name" value="P-loop_NTPase"/>
</dbReference>
<dbReference type="InterPro" id="IPR005225">
    <property type="entry name" value="Small_GTP-bd"/>
</dbReference>
<keyword evidence="12" id="KW-1185">Reference proteome</keyword>
<dbReference type="InterPro" id="IPR036925">
    <property type="entry name" value="TIF_IF2_dom3_sf"/>
</dbReference>
<evidence type="ECO:0000256" key="4">
    <source>
        <dbReference type="ARBA" id="ARBA00022741"/>
    </source>
</evidence>
<evidence type="ECO:0000256" key="6">
    <source>
        <dbReference type="ARBA" id="ARBA00023134"/>
    </source>
</evidence>
<dbReference type="Pfam" id="PF14578">
    <property type="entry name" value="GTP_EFTU_D4"/>
    <property type="match status" value="1"/>
</dbReference>
<feature type="binding site" evidence="8">
    <location>
        <begin position="82"/>
        <end position="86"/>
    </location>
    <ligand>
        <name>GTP</name>
        <dbReference type="ChEBI" id="CHEBI:37565"/>
    </ligand>
</feature>
<keyword evidence="3 8" id="KW-0396">Initiation factor</keyword>
<evidence type="ECO:0000256" key="5">
    <source>
        <dbReference type="ARBA" id="ARBA00022917"/>
    </source>
</evidence>
<dbReference type="InterPro" id="IPR023115">
    <property type="entry name" value="TIF_IF2_dom3"/>
</dbReference>
<dbReference type="InterPro" id="IPR029459">
    <property type="entry name" value="EFTU-type"/>
</dbReference>
<evidence type="ECO:0000256" key="8">
    <source>
        <dbReference type="HAMAP-Rule" id="MF_00100"/>
    </source>
</evidence>
<dbReference type="NCBIfam" id="NF011418">
    <property type="entry name" value="PRK14845.1"/>
    <property type="match status" value="1"/>
</dbReference>
<dbReference type="FunFam" id="3.40.50.10050:FF:000001">
    <property type="entry name" value="Translation initiation factor IF-2"/>
    <property type="match status" value="1"/>
</dbReference>
<dbReference type="InterPro" id="IPR004544">
    <property type="entry name" value="TF_aIF-2_arc"/>
</dbReference>
<dbReference type="PROSITE" id="PS51722">
    <property type="entry name" value="G_TR_2"/>
    <property type="match status" value="1"/>
</dbReference>
<dbReference type="CDD" id="cd01887">
    <property type="entry name" value="IF2_eIF5B"/>
    <property type="match status" value="1"/>
</dbReference>
<keyword evidence="5 8" id="KW-0648">Protein biosynthesis</keyword>
<name>D7DV50_METV3</name>
<dbReference type="eggNOG" id="arCOG01560">
    <property type="taxonomic scope" value="Archaea"/>
</dbReference>
<comment type="function">
    <text evidence="7 8 9">Function in general translation initiation by promoting the binding of the formylmethionine-tRNA to ribosomes. Seems to function along with eIF-2.</text>
</comment>
<feature type="binding site" evidence="8">
    <location>
        <begin position="136"/>
        <end position="139"/>
    </location>
    <ligand>
        <name>GTP</name>
        <dbReference type="ChEBI" id="CHEBI:37565"/>
    </ligand>
</feature>
<dbReference type="PANTHER" id="PTHR43381">
    <property type="entry name" value="TRANSLATION INITIATION FACTOR IF-2-RELATED"/>
    <property type="match status" value="1"/>
</dbReference>
<evidence type="ECO:0000256" key="9">
    <source>
        <dbReference type="RuleBase" id="RU000644"/>
    </source>
</evidence>
<dbReference type="SUPFAM" id="SSF52540">
    <property type="entry name" value="P-loop containing nucleoside triphosphate hydrolases"/>
    <property type="match status" value="1"/>
</dbReference>
<dbReference type="SUPFAM" id="SSF52156">
    <property type="entry name" value="Initiation factor IF2/eIF5b, domain 3"/>
    <property type="match status" value="1"/>
</dbReference>
<dbReference type="SUPFAM" id="SSF50447">
    <property type="entry name" value="Translation proteins"/>
    <property type="match status" value="1"/>
</dbReference>
<dbReference type="Gene3D" id="3.40.50.300">
    <property type="entry name" value="P-loop containing nucleotide triphosphate hydrolases"/>
    <property type="match status" value="1"/>
</dbReference>
<dbReference type="InterPro" id="IPR009000">
    <property type="entry name" value="Transl_B-barrel_sf"/>
</dbReference>
<dbReference type="NCBIfam" id="NF003078">
    <property type="entry name" value="PRK04004.1"/>
    <property type="match status" value="1"/>
</dbReference>
<feature type="binding site" evidence="8">
    <location>
        <begin position="18"/>
        <end position="25"/>
    </location>
    <ligand>
        <name>GTP</name>
        <dbReference type="ChEBI" id="CHEBI:37565"/>
    </ligand>
</feature>
<evidence type="ECO:0000256" key="2">
    <source>
        <dbReference type="ARBA" id="ARBA00020166"/>
    </source>
</evidence>
<evidence type="ECO:0000256" key="1">
    <source>
        <dbReference type="ARBA" id="ARBA00007733"/>
    </source>
</evidence>
<dbReference type="PANTHER" id="PTHR43381:SF4">
    <property type="entry name" value="EUKARYOTIC TRANSLATION INITIATION FACTOR 5B"/>
    <property type="match status" value="1"/>
</dbReference>
<dbReference type="NCBIfam" id="TIGR00491">
    <property type="entry name" value="aIF-2"/>
    <property type="match status" value="1"/>
</dbReference>
<dbReference type="PRINTS" id="PR00315">
    <property type="entry name" value="ELONGATNFCT"/>
</dbReference>
<keyword evidence="4 8" id="KW-0547">Nucleotide-binding</keyword>
<evidence type="ECO:0000256" key="7">
    <source>
        <dbReference type="ARBA" id="ARBA00024852"/>
    </source>
</evidence>
<dbReference type="NCBIfam" id="TIGR00231">
    <property type="entry name" value="small_GTP"/>
    <property type="match status" value="1"/>
</dbReference>
<dbReference type="AlphaFoldDB" id="D7DV50"/>
<dbReference type="InterPro" id="IPR015760">
    <property type="entry name" value="TIF_IF2"/>
</dbReference>
<dbReference type="CDD" id="cd03703">
    <property type="entry name" value="aeIF5B_II"/>
    <property type="match status" value="1"/>
</dbReference>
<gene>
    <name evidence="8" type="primary">infB</name>
    <name evidence="11" type="ordered locus">Mvol_1354</name>
</gene>
<dbReference type="Pfam" id="PF00009">
    <property type="entry name" value="GTP_EFTU"/>
    <property type="match status" value="1"/>
</dbReference>
<evidence type="ECO:0000256" key="3">
    <source>
        <dbReference type="ARBA" id="ARBA00022540"/>
    </source>
</evidence>
<dbReference type="Gene3D" id="3.40.50.10050">
    <property type="entry name" value="Translation initiation factor IF- 2, domain 3"/>
    <property type="match status" value="1"/>
</dbReference>
<protein>
    <recommendedName>
        <fullName evidence="2 8">Probable translation initiation factor IF-2</fullName>
    </recommendedName>
</protein>
<proteinExistence type="inferred from homology"/>
<dbReference type="GO" id="GO:0005525">
    <property type="term" value="F:GTP binding"/>
    <property type="evidence" value="ECO:0007669"/>
    <property type="project" value="UniProtKB-KW"/>
</dbReference>
<evidence type="ECO:0000313" key="11">
    <source>
        <dbReference type="EMBL" id="ADI37010.1"/>
    </source>
</evidence>
<dbReference type="GO" id="GO:0003743">
    <property type="term" value="F:translation initiation factor activity"/>
    <property type="evidence" value="ECO:0007669"/>
    <property type="project" value="UniProtKB-UniRule"/>
</dbReference>
<dbReference type="Gene3D" id="2.40.30.10">
    <property type="entry name" value="Translation factors"/>
    <property type="match status" value="2"/>
</dbReference>
<evidence type="ECO:0000259" key="10">
    <source>
        <dbReference type="PROSITE" id="PS51722"/>
    </source>
</evidence>
<dbReference type="GO" id="GO:0003924">
    <property type="term" value="F:GTPase activity"/>
    <property type="evidence" value="ECO:0007669"/>
    <property type="project" value="UniProtKB-UniRule"/>
</dbReference>
<dbReference type="KEGG" id="mvo:Mvol_1354"/>
<evidence type="ECO:0000313" key="12">
    <source>
        <dbReference type="Proteomes" id="UP000007722"/>
    </source>
</evidence>
<comment type="similarity">
    <text evidence="1 8 9">Belongs to the TRAFAC class translation factor GTPase superfamily. Classic translation factor GTPase family. IF-2 subfamily.</text>
</comment>
<dbReference type="FunFam" id="3.40.50.300:FF:000112">
    <property type="entry name" value="Eukaryotic translation initiation factor 5B"/>
    <property type="match status" value="1"/>
</dbReference>
<dbReference type="CDD" id="cd16266">
    <property type="entry name" value="IF2_aeIF5B_IV"/>
    <property type="match status" value="1"/>
</dbReference>
<dbReference type="InParanoid" id="D7DV50"/>
<reference evidence="11 12" key="1">
    <citation type="submission" date="2010-05" db="EMBL/GenBank/DDBJ databases">
        <title>Complete sequence of Methanococcus voltae A3.</title>
        <authorList>
            <consortium name="US DOE Joint Genome Institute"/>
            <person name="Lucas S."/>
            <person name="Copeland A."/>
            <person name="Lapidus A."/>
            <person name="Cheng J.-F."/>
            <person name="Bruce D."/>
            <person name="Goodwin L."/>
            <person name="Pitluck S."/>
            <person name="Lowry S."/>
            <person name="Clum A."/>
            <person name="Land M."/>
            <person name="Hauser L."/>
            <person name="Kyrpides N."/>
            <person name="Mikhailova N."/>
            <person name="Whitman W.B."/>
            <person name="Woyke T."/>
        </authorList>
    </citation>
    <scope>NUCLEOTIDE SEQUENCE [LARGE SCALE GENOMIC DNA]</scope>
    <source>
        <strain evidence="12">ATCC BAA-1334 / A3</strain>
    </source>
</reference>
<sequence>MYNGDIMALRCPIVSVLGHVDHGKTSLLDRIRTTRVTTREAGGITQHIGASEIPIGTIKKVSKDLLNIFKADLSIPGILVIDTPGHEAFTSLRKRGGALADIAILVVDINEGFKPQTIEAINILKQCKTPFVVAANKLDKISGWNSINGPFITNFNEQKQHPNALTEFEIKLYENVIAPLNELGFEADVFSRVKDTTKTINVIPVSAMTGEGIPDLLIIIAGLAQKFLEQKLGLNVEGYAKGTVLEIKEEKGLGKTIDAIIYDGIAKAGDYIVIGNPDGVITSKVKALLKPKALDEMMDPRDKFKPSKQIVAATGVKISAPDLDMVIAGSPLRIVSKSEIESAKEEIVQEIEDFEITLDDEGIIIKADTMGSLEALATELRKKNVKIKKAEVGEINKKDVIEATSYAMSNPYNGAIIAFNTKVLNDAKVEIEKNDVKLFEDKIIYKLVEDYEDWIKEMEEALKSDELNKLTKPAILKILPNCIFRQKAPAVCGVEVLYGTLKVGSNLMLEDGKKVGYVKELRNNQQETIKEAKVGMQVPISIDGSLILGRHAKEEDILYVEVPEPEVRKFYHEYKSELRGDELEALNRYTELKQKVENNVFWGM</sequence>
<organism evidence="11 12">
    <name type="scientific">Methanococcus voltae (strain ATCC BAA-1334 / A3)</name>
    <dbReference type="NCBI Taxonomy" id="456320"/>
    <lineage>
        <taxon>Archaea</taxon>
        <taxon>Methanobacteriati</taxon>
        <taxon>Methanobacteriota</taxon>
        <taxon>Methanomada group</taxon>
        <taxon>Methanococci</taxon>
        <taxon>Methanococcales</taxon>
        <taxon>Methanococcaceae</taxon>
        <taxon>Methanococcus</taxon>
    </lineage>
</organism>
<dbReference type="Pfam" id="PF11987">
    <property type="entry name" value="IF-2"/>
    <property type="match status" value="1"/>
</dbReference>
<dbReference type="HOGENOM" id="CLU_002656_3_3_2"/>
<dbReference type="HAMAP" id="MF_00100_A">
    <property type="entry name" value="IF_2_A"/>
    <property type="match status" value="1"/>
</dbReference>
<keyword evidence="6 8" id="KW-0342">GTP-binding</keyword>
<feature type="domain" description="Tr-type G" evidence="10">
    <location>
        <begin position="9"/>
        <end position="231"/>
    </location>
</feature>
<dbReference type="Proteomes" id="UP000007722">
    <property type="component" value="Chromosome"/>
</dbReference>
<dbReference type="InterPro" id="IPR000795">
    <property type="entry name" value="T_Tr_GTP-bd_dom"/>
</dbReference>
<dbReference type="STRING" id="456320.Mvol_1354"/>